<reference evidence="3" key="1">
    <citation type="submission" date="2019-06" db="EMBL/GenBank/DDBJ databases">
        <title>Sulfurimonas gotlandica sp. nov., a chemoautotrophic and psychrotolerant epsilonproteobacterium isolated from a pelagic redoxcline, and an emended description of the genus Sulfurimonas.</title>
        <authorList>
            <person name="Wang S."/>
            <person name="Jiang L."/>
            <person name="Shao Z."/>
        </authorList>
    </citation>
    <scope>NUCLEOTIDE SEQUENCE [LARGE SCALE GENOMIC DNA]</scope>
    <source>
        <strain evidence="3">1-1N</strain>
    </source>
</reference>
<proteinExistence type="predicted"/>
<dbReference type="Pfam" id="PF13114">
    <property type="entry name" value="RecO_N_2"/>
    <property type="match status" value="1"/>
</dbReference>
<dbReference type="RefSeq" id="WP_152299278.1">
    <property type="nucleotide sequence ID" value="NZ_CP041166.1"/>
</dbReference>
<dbReference type="NCBIfam" id="NF010483">
    <property type="entry name" value="PRK13908.1"/>
    <property type="match status" value="1"/>
</dbReference>
<keyword evidence="3" id="KW-1185">Reference proteome</keyword>
<organism evidence="2 3">
    <name type="scientific">Sulfurimonas xiamenensis</name>
    <dbReference type="NCBI Taxonomy" id="2590021"/>
    <lineage>
        <taxon>Bacteria</taxon>
        <taxon>Pseudomonadati</taxon>
        <taxon>Campylobacterota</taxon>
        <taxon>Epsilonproteobacteria</taxon>
        <taxon>Campylobacterales</taxon>
        <taxon>Sulfurimonadaceae</taxon>
        <taxon>Sulfurimonas</taxon>
    </lineage>
</organism>
<dbReference type="EMBL" id="CP041166">
    <property type="protein sequence ID" value="QFR43215.1"/>
    <property type="molecule type" value="Genomic_DNA"/>
</dbReference>
<dbReference type="Proteomes" id="UP000326061">
    <property type="component" value="Chromosome"/>
</dbReference>
<evidence type="ECO:0000313" key="3">
    <source>
        <dbReference type="Proteomes" id="UP000326061"/>
    </source>
</evidence>
<dbReference type="AlphaFoldDB" id="A0AAJ4A3J2"/>
<evidence type="ECO:0000313" key="2">
    <source>
        <dbReference type="EMBL" id="QFR43215.1"/>
    </source>
</evidence>
<dbReference type="InterPro" id="IPR022572">
    <property type="entry name" value="DNA_rep/recomb_RecO_N"/>
</dbReference>
<sequence length="206" mass="24274">MQGFILNLNKVKDEDLIVTILSRESLDTLYRFYGARHGAINLGFKIDYEKEASSKSSIHRLKDVIHIGFKWINDYKLLKLWQDFCALFYKHLKDTDDLDVFYFELLDSASQIWNKQNPKRVAVESYIKLLEYEGRLHTEFECFLCSSAIEEDDISLIRAFLPTHKECSHTFGVKKDALNELFKNKSTLFLNDEEVDRLWYILLEGL</sequence>
<protein>
    <submittedName>
        <fullName evidence="2">Recombination protein RecO</fullName>
    </submittedName>
</protein>
<gene>
    <name evidence="2" type="primary">recO</name>
    <name evidence="2" type="ORF">FJR47_04585</name>
</gene>
<feature type="domain" description="DNA replication/recombination mediator RecO N-terminal" evidence="1">
    <location>
        <begin position="1"/>
        <end position="72"/>
    </location>
</feature>
<accession>A0AAJ4A3J2</accession>
<evidence type="ECO:0000259" key="1">
    <source>
        <dbReference type="Pfam" id="PF13114"/>
    </source>
</evidence>
<dbReference type="KEGG" id="suln:FJR47_04585"/>
<name>A0AAJ4A3J2_9BACT</name>